<reference evidence="1 2" key="1">
    <citation type="journal article" date="2016" name="Sci. Rep.">
        <title>Peltaster fructicola genome reveals evolution from an invasive phytopathogen to an ectophytic parasite.</title>
        <authorList>
            <person name="Xu C."/>
            <person name="Chen H."/>
            <person name="Gleason M.L."/>
            <person name="Xu J.R."/>
            <person name="Liu H."/>
            <person name="Zhang R."/>
            <person name="Sun G."/>
        </authorList>
    </citation>
    <scope>NUCLEOTIDE SEQUENCE [LARGE SCALE GENOMIC DNA]</scope>
    <source>
        <strain evidence="1 2">LNHT1506</strain>
    </source>
</reference>
<evidence type="ECO:0000313" key="1">
    <source>
        <dbReference type="EMBL" id="QIW96584.1"/>
    </source>
</evidence>
<organism evidence="1 2">
    <name type="scientific">Peltaster fructicola</name>
    <dbReference type="NCBI Taxonomy" id="286661"/>
    <lineage>
        <taxon>Eukaryota</taxon>
        <taxon>Fungi</taxon>
        <taxon>Dikarya</taxon>
        <taxon>Ascomycota</taxon>
        <taxon>Pezizomycotina</taxon>
        <taxon>Dothideomycetes</taxon>
        <taxon>Dothideomycetes incertae sedis</taxon>
        <taxon>Peltaster</taxon>
    </lineage>
</organism>
<dbReference type="OrthoDB" id="5324651at2759"/>
<dbReference type="EMBL" id="CP051139">
    <property type="protein sequence ID" value="QIW96584.1"/>
    <property type="molecule type" value="Genomic_DNA"/>
</dbReference>
<keyword evidence="2" id="KW-1185">Reference proteome</keyword>
<proteinExistence type="predicted"/>
<gene>
    <name evidence="1" type="ORF">AMS68_002102</name>
</gene>
<accession>A0A6H0XPM5</accession>
<dbReference type="AlphaFoldDB" id="A0A6H0XPM5"/>
<protein>
    <submittedName>
        <fullName evidence="1">Uncharacterized protein</fullName>
    </submittedName>
</protein>
<dbReference type="Proteomes" id="UP000503462">
    <property type="component" value="Chromosome 1"/>
</dbReference>
<name>A0A6H0XPM5_9PEZI</name>
<evidence type="ECO:0000313" key="2">
    <source>
        <dbReference type="Proteomes" id="UP000503462"/>
    </source>
</evidence>
<sequence length="378" mass="42194">MDSVLPDAQSVHDLLYDALFSPLCPSDTMAITQRIMECPRSKKLTKLMNKHDLTSIVEVAKQFVDAKHSKLAAKQRQLRAEKAPILPEAGPSSVGTPDPPLPVPAQSPAQLRGSTIENVRETTATTRLPDCKKEATVFEKDQLPCAIQHLILVRLQATLEAACYQFTMKVFPDIVESKEWDCVAAMELNIWSGVMKVHDARIRPYLKTIETPIEEILATLTAIRHTAVHRERVSIPTIERYLAISQMVARVLGQKSHQVAISQLQHLTTSACSHRGLHLTGSNAIIQNFDLQRANAQRQYQTTIEQLYHVQYRQQQRLTDDFARKIQADCRPGSWPLAFTGAWTYLCDQARIAAAYVLGARHMLVATASSTSVAPSKL</sequence>